<feature type="compositionally biased region" description="Low complexity" evidence="1">
    <location>
        <begin position="16"/>
        <end position="27"/>
    </location>
</feature>
<dbReference type="EMBL" id="GAMC01001022">
    <property type="protein sequence ID" value="JAC05534.1"/>
    <property type="molecule type" value="mRNA"/>
</dbReference>
<evidence type="ECO:0000256" key="1">
    <source>
        <dbReference type="SAM" id="MobiDB-lite"/>
    </source>
</evidence>
<protein>
    <submittedName>
        <fullName evidence="2">Defective chorion-1 protein, FC125 isoform</fullName>
    </submittedName>
</protein>
<name>W8C6N6_CERCA</name>
<feature type="compositionally biased region" description="Low complexity" evidence="1">
    <location>
        <begin position="36"/>
        <end position="45"/>
    </location>
</feature>
<feature type="compositionally biased region" description="Polar residues" evidence="1">
    <location>
        <begin position="55"/>
        <end position="84"/>
    </location>
</feature>
<gene>
    <name evidence="2" type="primary">DEC11</name>
</gene>
<sequence>MMPEPDRNPVITTDMSTTSPFQSTTSSIDDINQQDTTSYTTSTETPLKNQKKNRTTAPSTTIEVTPSPATFKLSSNTNDNVETSSAMDPEIVGSLFSFSPKILRPFMQLQPVPLYESDPWNHKSYDPHYPLYEGGGSYEPYLQNKRMKRNSNAYTNNILTPSILDNYLKIRVLFEKSFPQLYKSLREQQQAFNLTRVSVKPPVIPKVVTYPATELGAAELLPADIKNSTQANEPKTKRDDVEDYFLFDDEEDE</sequence>
<proteinExistence type="evidence at transcript level"/>
<dbReference type="OrthoDB" id="8070541at2759"/>
<evidence type="ECO:0000313" key="2">
    <source>
        <dbReference type="EMBL" id="JAC05534.1"/>
    </source>
</evidence>
<feature type="region of interest" description="Disordered" evidence="1">
    <location>
        <begin position="1"/>
        <end position="84"/>
    </location>
</feature>
<accession>W8C6N6</accession>
<dbReference type="AlphaFoldDB" id="W8C6N6"/>
<reference evidence="2" key="1">
    <citation type="submission" date="2013-07" db="EMBL/GenBank/DDBJ databases">
        <authorList>
            <person name="Geib S."/>
        </authorList>
    </citation>
    <scope>NUCLEOTIDE SEQUENCE</scope>
</reference>
<reference evidence="2" key="2">
    <citation type="journal article" date="2014" name="BMC Genomics">
        <title>A genomic perspective to assessing quality of mass-reared SIT flies used in Mediterranean fruit fly (Ceratitis capitata) eradication in California.</title>
        <authorList>
            <person name="Calla B."/>
            <person name="Hall B."/>
            <person name="Hou S."/>
            <person name="Geib S.M."/>
        </authorList>
    </citation>
    <scope>NUCLEOTIDE SEQUENCE</scope>
</reference>
<organism evidence="2">
    <name type="scientific">Ceratitis capitata</name>
    <name type="common">Mediterranean fruit fly</name>
    <name type="synonym">Tephritis capitata</name>
    <dbReference type="NCBI Taxonomy" id="7213"/>
    <lineage>
        <taxon>Eukaryota</taxon>
        <taxon>Metazoa</taxon>
        <taxon>Ecdysozoa</taxon>
        <taxon>Arthropoda</taxon>
        <taxon>Hexapoda</taxon>
        <taxon>Insecta</taxon>
        <taxon>Pterygota</taxon>
        <taxon>Neoptera</taxon>
        <taxon>Endopterygota</taxon>
        <taxon>Diptera</taxon>
        <taxon>Brachycera</taxon>
        <taxon>Muscomorpha</taxon>
        <taxon>Tephritoidea</taxon>
        <taxon>Tephritidae</taxon>
        <taxon>Ceratitis</taxon>
        <taxon>Ceratitis</taxon>
    </lineage>
</organism>